<dbReference type="InterPro" id="IPR037004">
    <property type="entry name" value="Exonuc_VII_ssu_sf"/>
</dbReference>
<dbReference type="InterPro" id="IPR003761">
    <property type="entry name" value="Exonuc_VII_S"/>
</dbReference>
<keyword evidence="1" id="KW-0963">Cytoplasm</keyword>
<name>A0A1J5Q925_9ZZZZ</name>
<reference evidence="4" key="1">
    <citation type="submission" date="2016-10" db="EMBL/GenBank/DDBJ databases">
        <title>Sequence of Gallionella enrichment culture.</title>
        <authorList>
            <person name="Poehlein A."/>
            <person name="Muehling M."/>
            <person name="Daniel R."/>
        </authorList>
    </citation>
    <scope>NUCLEOTIDE SEQUENCE</scope>
</reference>
<dbReference type="NCBIfam" id="NF002141">
    <property type="entry name" value="PRK00977.1-5"/>
    <property type="match status" value="1"/>
</dbReference>
<organism evidence="4">
    <name type="scientific">mine drainage metagenome</name>
    <dbReference type="NCBI Taxonomy" id="410659"/>
    <lineage>
        <taxon>unclassified sequences</taxon>
        <taxon>metagenomes</taxon>
        <taxon>ecological metagenomes</taxon>
    </lineage>
</organism>
<keyword evidence="2" id="KW-0540">Nuclease</keyword>
<dbReference type="NCBIfam" id="TIGR01280">
    <property type="entry name" value="xseB"/>
    <property type="match status" value="1"/>
</dbReference>
<dbReference type="HAMAP" id="MF_00337">
    <property type="entry name" value="Exonuc_7_S"/>
    <property type="match status" value="1"/>
</dbReference>
<evidence type="ECO:0000313" key="4">
    <source>
        <dbReference type="EMBL" id="OIQ76396.1"/>
    </source>
</evidence>
<evidence type="ECO:0000256" key="1">
    <source>
        <dbReference type="ARBA" id="ARBA00022490"/>
    </source>
</evidence>
<dbReference type="EC" id="3.1.11.6" evidence="4"/>
<dbReference type="SUPFAM" id="SSF116842">
    <property type="entry name" value="XseB-like"/>
    <property type="match status" value="1"/>
</dbReference>
<evidence type="ECO:0000256" key="2">
    <source>
        <dbReference type="ARBA" id="ARBA00022722"/>
    </source>
</evidence>
<dbReference type="Pfam" id="PF02609">
    <property type="entry name" value="Exonuc_VII_S"/>
    <property type="match status" value="1"/>
</dbReference>
<sequence length="76" mass="8641">MQKNRPPKNFESALTELEATVTLMESGQLPLDQSLAAFQRGSDLLRYCRQALDETEQQVQLLDDNDTLQPHPNPDE</sequence>
<dbReference type="GO" id="GO:0008855">
    <property type="term" value="F:exodeoxyribonuclease VII activity"/>
    <property type="evidence" value="ECO:0007669"/>
    <property type="project" value="UniProtKB-EC"/>
</dbReference>
<dbReference type="GO" id="GO:0005829">
    <property type="term" value="C:cytosol"/>
    <property type="evidence" value="ECO:0007669"/>
    <property type="project" value="TreeGrafter"/>
</dbReference>
<accession>A0A1J5Q925</accession>
<keyword evidence="3 4" id="KW-0378">Hydrolase</keyword>
<proteinExistence type="inferred from homology"/>
<dbReference type="PANTHER" id="PTHR34137">
    <property type="entry name" value="EXODEOXYRIBONUCLEASE 7 SMALL SUBUNIT"/>
    <property type="match status" value="1"/>
</dbReference>
<comment type="caution">
    <text evidence="4">The sequence shown here is derived from an EMBL/GenBank/DDBJ whole genome shotgun (WGS) entry which is preliminary data.</text>
</comment>
<dbReference type="EMBL" id="MLJW01001880">
    <property type="protein sequence ID" value="OIQ76396.1"/>
    <property type="molecule type" value="Genomic_DNA"/>
</dbReference>
<dbReference type="AlphaFoldDB" id="A0A1J5Q925"/>
<gene>
    <name evidence="4" type="primary">xseB_12</name>
    <name evidence="4" type="ORF">GALL_419220</name>
</gene>
<protein>
    <submittedName>
        <fullName evidence="4">Exodeoxyribonuclease 7 small subunit</fullName>
        <ecNumber evidence="4">3.1.11.6</ecNumber>
    </submittedName>
</protein>
<dbReference type="GO" id="GO:0009318">
    <property type="term" value="C:exodeoxyribonuclease VII complex"/>
    <property type="evidence" value="ECO:0007669"/>
    <property type="project" value="InterPro"/>
</dbReference>
<dbReference type="GO" id="GO:0006308">
    <property type="term" value="P:DNA catabolic process"/>
    <property type="evidence" value="ECO:0007669"/>
    <property type="project" value="InterPro"/>
</dbReference>
<dbReference type="PIRSF" id="PIRSF006488">
    <property type="entry name" value="Exonuc_VII_S"/>
    <property type="match status" value="1"/>
</dbReference>
<dbReference type="Gene3D" id="1.10.287.1040">
    <property type="entry name" value="Exonuclease VII, small subunit"/>
    <property type="match status" value="1"/>
</dbReference>
<dbReference type="PANTHER" id="PTHR34137:SF1">
    <property type="entry name" value="EXODEOXYRIBONUCLEASE 7 SMALL SUBUNIT"/>
    <property type="match status" value="1"/>
</dbReference>
<evidence type="ECO:0000256" key="3">
    <source>
        <dbReference type="ARBA" id="ARBA00022801"/>
    </source>
</evidence>